<evidence type="ECO:0000256" key="1">
    <source>
        <dbReference type="SAM" id="SignalP"/>
    </source>
</evidence>
<feature type="chain" id="PRO_5008501646" description="Lipoprotein" evidence="1">
    <location>
        <begin position="27"/>
        <end position="88"/>
    </location>
</feature>
<dbReference type="AlphaFoldDB" id="A0A158GI53"/>
<dbReference type="EMBL" id="FCOK02000014">
    <property type="protein sequence ID" value="SAL31577.1"/>
    <property type="molecule type" value="Genomic_DNA"/>
</dbReference>
<name>A0A158GI53_9BURK</name>
<gene>
    <name evidence="2" type="ORF">AWB69_02680</name>
</gene>
<evidence type="ECO:0000313" key="2">
    <source>
        <dbReference type="EMBL" id="SAL31577.1"/>
    </source>
</evidence>
<evidence type="ECO:0008006" key="4">
    <source>
        <dbReference type="Google" id="ProtNLM"/>
    </source>
</evidence>
<feature type="signal peptide" evidence="1">
    <location>
        <begin position="1"/>
        <end position="26"/>
    </location>
</feature>
<reference evidence="2 3" key="1">
    <citation type="submission" date="2016-01" db="EMBL/GenBank/DDBJ databases">
        <authorList>
            <person name="Oliw E.H."/>
        </authorList>
    </citation>
    <scope>NUCLEOTIDE SEQUENCE [LARGE SCALE GENOMIC DNA]</scope>
    <source>
        <strain evidence="2">LMG 27134</strain>
    </source>
</reference>
<dbReference type="Proteomes" id="UP000054683">
    <property type="component" value="Unassembled WGS sequence"/>
</dbReference>
<proteinExistence type="predicted"/>
<dbReference type="PROSITE" id="PS51257">
    <property type="entry name" value="PROKAR_LIPOPROTEIN"/>
    <property type="match status" value="1"/>
</dbReference>
<sequence>MKISSVRASRFLALLPLAAAVSMLSACGSAPPLFSSDGRPTNMITCPTNGGWSNCQENARALCSGSYDVLDQSSDNGQNNLLIACRAK</sequence>
<dbReference type="RefSeq" id="WP_062085324.1">
    <property type="nucleotide sequence ID" value="NZ_FCOK02000014.1"/>
</dbReference>
<keyword evidence="1" id="KW-0732">Signal</keyword>
<protein>
    <recommendedName>
        <fullName evidence="4">Lipoprotein</fullName>
    </recommendedName>
</protein>
<evidence type="ECO:0000313" key="3">
    <source>
        <dbReference type="Proteomes" id="UP000054683"/>
    </source>
</evidence>
<accession>A0A158GI53</accession>
<organism evidence="2 3">
    <name type="scientific">Caballeronia udeis</name>
    <dbReference type="NCBI Taxonomy" id="1232866"/>
    <lineage>
        <taxon>Bacteria</taxon>
        <taxon>Pseudomonadati</taxon>
        <taxon>Pseudomonadota</taxon>
        <taxon>Betaproteobacteria</taxon>
        <taxon>Burkholderiales</taxon>
        <taxon>Burkholderiaceae</taxon>
        <taxon>Caballeronia</taxon>
    </lineage>
</organism>